<dbReference type="STRING" id="1469647.BC351_29105"/>
<dbReference type="Gene3D" id="2.60.40.10">
    <property type="entry name" value="Immunoglobulins"/>
    <property type="match status" value="1"/>
</dbReference>
<dbReference type="InterPro" id="IPR050131">
    <property type="entry name" value="Peptidase_S8_subtilisin-like"/>
</dbReference>
<feature type="chain" id="PRO_5012844559" description="Peptidase S8/S53 domain-containing protein" evidence="7">
    <location>
        <begin position="32"/>
        <end position="1068"/>
    </location>
</feature>
<feature type="active site" description="Charge relay system" evidence="6">
    <location>
        <position position="166"/>
    </location>
</feature>
<dbReference type="GO" id="GO:0004252">
    <property type="term" value="F:serine-type endopeptidase activity"/>
    <property type="evidence" value="ECO:0007669"/>
    <property type="project" value="UniProtKB-UniRule"/>
</dbReference>
<evidence type="ECO:0000256" key="1">
    <source>
        <dbReference type="ARBA" id="ARBA00011073"/>
    </source>
</evidence>
<comment type="caution">
    <text evidence="9">The sequence shown here is derived from an EMBL/GenBank/DDBJ whole genome shotgun (WGS) entry which is preliminary data.</text>
</comment>
<dbReference type="InterPro" id="IPR023827">
    <property type="entry name" value="Peptidase_S8_Asp-AS"/>
</dbReference>
<dbReference type="InterPro" id="IPR013783">
    <property type="entry name" value="Ig-like_fold"/>
</dbReference>
<keyword evidence="5 6" id="KW-0720">Serine protease</keyword>
<dbReference type="Gene3D" id="3.30.70.80">
    <property type="entry name" value="Peptidase S8 propeptide/proteinase inhibitor I9"/>
    <property type="match status" value="1"/>
</dbReference>
<keyword evidence="10" id="KW-1185">Reference proteome</keyword>
<dbReference type="RefSeq" id="WP_158082156.1">
    <property type="nucleotide sequence ID" value="NZ_MBTG01000017.1"/>
</dbReference>
<evidence type="ECO:0000256" key="3">
    <source>
        <dbReference type="ARBA" id="ARBA00022723"/>
    </source>
</evidence>
<evidence type="ECO:0000256" key="6">
    <source>
        <dbReference type="PROSITE-ProRule" id="PRU01240"/>
    </source>
</evidence>
<dbReference type="Proteomes" id="UP000190626">
    <property type="component" value="Unassembled WGS sequence"/>
</dbReference>
<dbReference type="InterPro" id="IPR022398">
    <property type="entry name" value="Peptidase_S8_His-AS"/>
</dbReference>
<reference evidence="10" key="1">
    <citation type="submission" date="2016-07" db="EMBL/GenBank/DDBJ databases">
        <authorList>
            <person name="Florea S."/>
            <person name="Webb J.S."/>
            <person name="Jaromczyk J."/>
            <person name="Schardl C.L."/>
        </authorList>
    </citation>
    <scope>NUCLEOTIDE SEQUENCE [LARGE SCALE GENOMIC DNA]</scope>
    <source>
        <strain evidence="10">CY1</strain>
    </source>
</reference>
<dbReference type="SUPFAM" id="SSF54897">
    <property type="entry name" value="Protease propeptides/inhibitors"/>
    <property type="match status" value="1"/>
</dbReference>
<dbReference type="InterPro" id="IPR036852">
    <property type="entry name" value="Peptidase_S8/S53_dom_sf"/>
</dbReference>
<dbReference type="PRINTS" id="PR00723">
    <property type="entry name" value="SUBTILISIN"/>
</dbReference>
<feature type="signal peptide" evidence="7">
    <location>
        <begin position="1"/>
        <end position="31"/>
    </location>
</feature>
<dbReference type="PROSITE" id="PS00136">
    <property type="entry name" value="SUBTILASE_ASP"/>
    <property type="match status" value="1"/>
</dbReference>
<dbReference type="AlphaFoldDB" id="A0A1V4HI48"/>
<dbReference type="InterPro" id="IPR015500">
    <property type="entry name" value="Peptidase_S8_subtilisin-rel"/>
</dbReference>
<accession>A0A1V4HI48</accession>
<feature type="active site" description="Charge relay system" evidence="6">
    <location>
        <position position="197"/>
    </location>
</feature>
<keyword evidence="7" id="KW-0732">Signal</keyword>
<evidence type="ECO:0000313" key="10">
    <source>
        <dbReference type="Proteomes" id="UP000190626"/>
    </source>
</evidence>
<dbReference type="GO" id="GO:0006508">
    <property type="term" value="P:proteolysis"/>
    <property type="evidence" value="ECO:0007669"/>
    <property type="project" value="UniProtKB-KW"/>
</dbReference>
<dbReference type="Pfam" id="PF00082">
    <property type="entry name" value="Peptidase_S8"/>
    <property type="match status" value="1"/>
</dbReference>
<dbReference type="Gene3D" id="2.60.120.380">
    <property type="match status" value="1"/>
</dbReference>
<comment type="similarity">
    <text evidence="1 6">Belongs to the peptidase S8 family.</text>
</comment>
<dbReference type="Gene3D" id="3.40.50.200">
    <property type="entry name" value="Peptidase S8/S53 domain"/>
    <property type="match status" value="1"/>
</dbReference>
<dbReference type="InterPro" id="IPR037045">
    <property type="entry name" value="S8pro/Inhibitor_I9_sf"/>
</dbReference>
<protein>
    <recommendedName>
        <fullName evidence="8">Peptidase S8/S53 domain-containing protein</fullName>
    </recommendedName>
</protein>
<keyword evidence="2 6" id="KW-0645">Protease</keyword>
<dbReference type="GO" id="GO:0046872">
    <property type="term" value="F:metal ion binding"/>
    <property type="evidence" value="ECO:0007669"/>
    <property type="project" value="UniProtKB-KW"/>
</dbReference>
<dbReference type="PROSITE" id="PS51892">
    <property type="entry name" value="SUBTILASE"/>
    <property type="match status" value="1"/>
</dbReference>
<evidence type="ECO:0000256" key="5">
    <source>
        <dbReference type="ARBA" id="ARBA00022825"/>
    </source>
</evidence>
<proteinExistence type="inferred from homology"/>
<dbReference type="SUPFAM" id="SSF52743">
    <property type="entry name" value="Subtilisin-like"/>
    <property type="match status" value="1"/>
</dbReference>
<dbReference type="PANTHER" id="PTHR43806:SF11">
    <property type="entry name" value="CEREVISIN-RELATED"/>
    <property type="match status" value="1"/>
</dbReference>
<keyword evidence="3" id="KW-0479">Metal-binding</keyword>
<sequence length="1068" mass="115857">MKFLLKSKPLVSSLLTGVLLFSISSVGGVEAASLKNSEEVITAGYGGDKSKLNLIQNSPIQVAALSNSEQRVIVTFKDKKKVNKSLIQKSKGKVKRENKHSSSLAVTIPSSEIDQLKNDSSVESVEPDIQLQAATQTMDWGVSVINATYAWNSGYTGKGIKVAVLDSGIDTQHEDLSVAGGVSFVDYTTSYDDDNGHGTHVAGIIGAKNNETGVVGVAPDADLYAVKVLDATSKGYLSDVIAGIDWAVDHNIDVINLSMATSVDSPALHRAVDQAYDNGLLVVAAAGNAGNKEGTGDSIQYPAKYNSVIAVGAVDQNRQRAPFSSTGSELEVSAPGEAIYSTYLNNGYKISSGTSMASAFVTGELALLKQQKSALTNVQLRQLLDQNAVFKNNFPASEIENSVTDSVYNSVYGMLYAAGVTGPSVTKSYNLQTPTTSTWPLDLLSKTKSISVTYQYDFQTTYTYYLLNDNTVWFTQGNNGPYQDSTSNWPDLTNAKSISYSRDNLGRSYTTLYYYVLYHDGTIKYKYWKSSAPNDPMLTVDDTANWPEAGNLKAISFSEYGGWTNRFALTKDNRVKRWVSRTNIEDVTSSWPDVTNARDISFSSATGNFDYVPTRYVARLDQAPNINISNQNNQVVYQTVAPNIITLSGTAQDLDGDNLTISASIAGVIKAATLTNTLNPQAWSLQWNVSSDNIPPGTYRNINVSTNDGLWGTANATYNGTITVNRFPYAPTSLNPGTTSTANPQVLTSLSPALNWTFSDPDAGDYQTSYDVQLYSQDGSTLISDSGWINSSIASYSVPSGKLNRGTTYAWKVKVKDSSGGESPFSQIYYIRINTLPVSNINSYTNGQQVNDNVLTLSWTYQDADGQPQYAYQVLGSRDNWATVGYNSGVVTSNGNTHSTTPLPNGTWDIKVMVHDGYEWSNASMRTGLVLPNAFEPNDTNAQAFPINYNTQYSSLISSATDVDFYKYIAPVTGVDRFTLNIPSGLIYEAYIYDSSMNLIGTNSKGVPTLYTVGAGMTYYIKINGVGGSFSNTAAYSFLVNKYNQVNKANYQYDSNGNITNKTTTITN</sequence>
<evidence type="ECO:0000313" key="9">
    <source>
        <dbReference type="EMBL" id="OPH56227.1"/>
    </source>
</evidence>
<gene>
    <name evidence="9" type="ORF">BC351_29105</name>
</gene>
<dbReference type="InterPro" id="IPR034202">
    <property type="entry name" value="Subtilisin_Carlsberg-like"/>
</dbReference>
<dbReference type="Pfam" id="PF25788">
    <property type="entry name" value="Ig_Rha78A_N"/>
    <property type="match status" value="1"/>
</dbReference>
<feature type="domain" description="Peptidase S8/S53" evidence="8">
    <location>
        <begin position="157"/>
        <end position="395"/>
    </location>
</feature>
<dbReference type="CDD" id="cd07477">
    <property type="entry name" value="Peptidases_S8_Subtilisin_subset"/>
    <property type="match status" value="1"/>
</dbReference>
<dbReference type="OrthoDB" id="9798386at2"/>
<evidence type="ECO:0000256" key="4">
    <source>
        <dbReference type="ARBA" id="ARBA00022801"/>
    </source>
</evidence>
<evidence type="ECO:0000259" key="8">
    <source>
        <dbReference type="Pfam" id="PF00082"/>
    </source>
</evidence>
<organism evidence="9 10">
    <name type="scientific">Paenibacillus ferrarius</name>
    <dbReference type="NCBI Taxonomy" id="1469647"/>
    <lineage>
        <taxon>Bacteria</taxon>
        <taxon>Bacillati</taxon>
        <taxon>Bacillota</taxon>
        <taxon>Bacilli</taxon>
        <taxon>Bacillales</taxon>
        <taxon>Paenibacillaceae</taxon>
        <taxon>Paenibacillus</taxon>
    </lineage>
</organism>
<dbReference type="InterPro" id="IPR000209">
    <property type="entry name" value="Peptidase_S8/S53_dom"/>
</dbReference>
<dbReference type="PROSITE" id="PS00137">
    <property type="entry name" value="SUBTILASE_HIS"/>
    <property type="match status" value="1"/>
</dbReference>
<keyword evidence="4 6" id="KW-0378">Hydrolase</keyword>
<dbReference type="EMBL" id="MBTG01000017">
    <property type="protein sequence ID" value="OPH56227.1"/>
    <property type="molecule type" value="Genomic_DNA"/>
</dbReference>
<evidence type="ECO:0000256" key="2">
    <source>
        <dbReference type="ARBA" id="ARBA00022670"/>
    </source>
</evidence>
<dbReference type="PANTHER" id="PTHR43806">
    <property type="entry name" value="PEPTIDASE S8"/>
    <property type="match status" value="1"/>
</dbReference>
<name>A0A1V4HI48_9BACL</name>
<evidence type="ECO:0000256" key="7">
    <source>
        <dbReference type="SAM" id="SignalP"/>
    </source>
</evidence>
<feature type="active site" description="Charge relay system" evidence="6">
    <location>
        <position position="355"/>
    </location>
</feature>